<sequence>MSLSIMVSIWGKWNETPISQNLTSVRPQVSAEGYRARNEVAKACRAAAEGPNTYTAPTVYTQARPSSSPRIMLTTAQIVRNSSTQTVNTKVRESEQVATITQLDSLDFLPVSQLTANLHISSRLPTSRRRGNRPSLPASSAAHQLVEDVQYEGPGQYSGGGNT</sequence>
<reference evidence="2" key="1">
    <citation type="submission" date="2023-10" db="EMBL/GenBank/DDBJ databases">
        <authorList>
            <person name="Hackl T."/>
        </authorList>
    </citation>
    <scope>NUCLEOTIDE SEQUENCE</scope>
</reference>
<protein>
    <submittedName>
        <fullName evidence="2">Uu.00g056900.m01.CDS01</fullName>
    </submittedName>
</protein>
<dbReference type="AlphaFoldDB" id="A0AAI8VL17"/>
<evidence type="ECO:0000313" key="3">
    <source>
        <dbReference type="Proteomes" id="UP001295740"/>
    </source>
</evidence>
<feature type="region of interest" description="Disordered" evidence="1">
    <location>
        <begin position="123"/>
        <end position="163"/>
    </location>
</feature>
<evidence type="ECO:0000256" key="1">
    <source>
        <dbReference type="SAM" id="MobiDB-lite"/>
    </source>
</evidence>
<name>A0AAI8VL17_9PEZI</name>
<dbReference type="EMBL" id="CAUWAG010000013">
    <property type="protein sequence ID" value="CAJ2509790.1"/>
    <property type="molecule type" value="Genomic_DNA"/>
</dbReference>
<dbReference type="Proteomes" id="UP001295740">
    <property type="component" value="Unassembled WGS sequence"/>
</dbReference>
<proteinExistence type="predicted"/>
<comment type="caution">
    <text evidence="2">The sequence shown here is derived from an EMBL/GenBank/DDBJ whole genome shotgun (WGS) entry which is preliminary data.</text>
</comment>
<keyword evidence="3" id="KW-1185">Reference proteome</keyword>
<evidence type="ECO:0000313" key="2">
    <source>
        <dbReference type="EMBL" id="CAJ2509790.1"/>
    </source>
</evidence>
<accession>A0AAI8VL17</accession>
<organism evidence="2 3">
    <name type="scientific">Anthostomella pinea</name>
    <dbReference type="NCBI Taxonomy" id="933095"/>
    <lineage>
        <taxon>Eukaryota</taxon>
        <taxon>Fungi</taxon>
        <taxon>Dikarya</taxon>
        <taxon>Ascomycota</taxon>
        <taxon>Pezizomycotina</taxon>
        <taxon>Sordariomycetes</taxon>
        <taxon>Xylariomycetidae</taxon>
        <taxon>Xylariales</taxon>
        <taxon>Xylariaceae</taxon>
        <taxon>Anthostomella</taxon>
    </lineage>
</organism>
<gene>
    <name evidence="2" type="ORF">KHLLAP_LOCUS10258</name>
</gene>